<organism evidence="1 2">
    <name type="scientific">Ochrobactrum soli</name>
    <dbReference type="NCBI Taxonomy" id="2448455"/>
    <lineage>
        <taxon>Bacteria</taxon>
        <taxon>Pseudomonadati</taxon>
        <taxon>Pseudomonadota</taxon>
        <taxon>Alphaproteobacteria</taxon>
        <taxon>Hyphomicrobiales</taxon>
        <taxon>Brucellaceae</taxon>
        <taxon>Brucella/Ochrobactrum group</taxon>
        <taxon>Ochrobactrum</taxon>
    </lineage>
</organism>
<evidence type="ECO:0000313" key="1">
    <source>
        <dbReference type="EMBL" id="SPL65901.1"/>
    </source>
</evidence>
<sequence>MAPDVRFNAGSERIGVERPETDIGRGLAKKSALKTLLCLFV</sequence>
<accession>A0A2P9HPA0</accession>
<proteinExistence type="predicted"/>
<name>A0A2P9HPA0_9HYPH</name>
<dbReference type="EMBL" id="OOFM01000005">
    <property type="protein sequence ID" value="SPL65901.1"/>
    <property type="molecule type" value="Genomic_DNA"/>
</dbReference>
<evidence type="ECO:0000313" key="2">
    <source>
        <dbReference type="Proteomes" id="UP000246073"/>
    </source>
</evidence>
<dbReference type="AlphaFoldDB" id="A0A2P9HPA0"/>
<dbReference type="Proteomes" id="UP000246073">
    <property type="component" value="Unassembled WGS sequence"/>
</dbReference>
<reference evidence="2" key="1">
    <citation type="submission" date="2017-12" db="EMBL/GenBank/DDBJ databases">
        <authorList>
            <person name="Diaz M."/>
        </authorList>
    </citation>
    <scope>NUCLEOTIDE SEQUENCE [LARGE SCALE GENOMIC DNA]</scope>
    <source>
        <strain evidence="2">FI11154</strain>
    </source>
</reference>
<protein>
    <submittedName>
        <fullName evidence="1">Uncharacterized protein</fullName>
    </submittedName>
</protein>
<gene>
    <name evidence="1" type="ORF">OHAE_1768</name>
</gene>